<dbReference type="Proteomes" id="UP000257139">
    <property type="component" value="Chromosome CBM2594_b"/>
</dbReference>
<dbReference type="CDD" id="cd05228">
    <property type="entry name" value="AR_FR_like_1_SDR_e"/>
    <property type="match status" value="1"/>
</dbReference>
<organism evidence="2 3">
    <name type="scientific">Cupriavidus taiwanensis</name>
    <dbReference type="NCBI Taxonomy" id="164546"/>
    <lineage>
        <taxon>Bacteria</taxon>
        <taxon>Pseudomonadati</taxon>
        <taxon>Pseudomonadota</taxon>
        <taxon>Betaproteobacteria</taxon>
        <taxon>Burkholderiales</taxon>
        <taxon>Burkholderiaceae</taxon>
        <taxon>Cupriavidus</taxon>
    </lineage>
</organism>
<dbReference type="PANTHER" id="PTHR48079:SF6">
    <property type="entry name" value="NAD(P)-BINDING DOMAIN-CONTAINING PROTEIN-RELATED"/>
    <property type="match status" value="1"/>
</dbReference>
<dbReference type="SUPFAM" id="SSF51735">
    <property type="entry name" value="NAD(P)-binding Rossmann-fold domains"/>
    <property type="match status" value="1"/>
</dbReference>
<dbReference type="InterPro" id="IPR051783">
    <property type="entry name" value="NAD(P)-dependent_oxidoreduct"/>
</dbReference>
<dbReference type="PANTHER" id="PTHR48079">
    <property type="entry name" value="PROTEIN YEEZ"/>
    <property type="match status" value="1"/>
</dbReference>
<dbReference type="EMBL" id="LT978514">
    <property type="protein sequence ID" value="SPC21388.1"/>
    <property type="molecule type" value="Genomic_DNA"/>
</dbReference>
<dbReference type="AlphaFoldDB" id="A0A375GIM0"/>
<proteinExistence type="predicted"/>
<dbReference type="InterPro" id="IPR001509">
    <property type="entry name" value="Epimerase_deHydtase"/>
</dbReference>
<evidence type="ECO:0000313" key="2">
    <source>
        <dbReference type="EMBL" id="SPC21388.1"/>
    </source>
</evidence>
<dbReference type="InterPro" id="IPR057326">
    <property type="entry name" value="KR_dom"/>
</dbReference>
<dbReference type="GO" id="GO:0005737">
    <property type="term" value="C:cytoplasm"/>
    <property type="evidence" value="ECO:0007669"/>
    <property type="project" value="TreeGrafter"/>
</dbReference>
<dbReference type="SMART" id="SM00822">
    <property type="entry name" value="PKS_KR"/>
    <property type="match status" value="1"/>
</dbReference>
<feature type="domain" description="Ketoreductase" evidence="1">
    <location>
        <begin position="22"/>
        <end position="162"/>
    </location>
</feature>
<gene>
    <name evidence="2" type="ORF">CBM2594_B10492</name>
</gene>
<dbReference type="InterPro" id="IPR036291">
    <property type="entry name" value="NAD(P)-bd_dom_sf"/>
</dbReference>
<dbReference type="GO" id="GO:0004029">
    <property type="term" value="F:aldehyde dehydrogenase (NAD+) activity"/>
    <property type="evidence" value="ECO:0007669"/>
    <property type="project" value="TreeGrafter"/>
</dbReference>
<dbReference type="Gene3D" id="3.40.50.720">
    <property type="entry name" value="NAD(P)-binding Rossmann-like Domain"/>
    <property type="match status" value="1"/>
</dbReference>
<evidence type="ECO:0000313" key="3">
    <source>
        <dbReference type="Proteomes" id="UP000257139"/>
    </source>
</evidence>
<name>A0A375GIM0_9BURK</name>
<dbReference type="InterPro" id="IPR017829">
    <property type="entry name" value="Hopanoid-assoc_sugar_epimerase"/>
</dbReference>
<dbReference type="Pfam" id="PF01370">
    <property type="entry name" value="Epimerase"/>
    <property type="match status" value="1"/>
</dbReference>
<accession>A0A375GIM0</accession>
<evidence type="ECO:0000259" key="1">
    <source>
        <dbReference type="SMART" id="SM00822"/>
    </source>
</evidence>
<sequence>MVGAGPAGDAALRGNGLMTKNDDVLVTGAAGFLGSAVARQALARGWRVRVLVRPQSPRTNLAGLPVTVAQGDMRDADAVAAALQGVRYLFHVAADYRLWARDPEDIVRTNVDGTLAVMEAAQRAGVERVVYTSSVATLRVAGAQAPVDETAALRPHEAIGAYKRSKVLAERVVEQRVAEHGLPAVIVNPSTPIGPRDVRPTPTGRIIVEAATGKIPAFVDTGLNLAHVDDVAHGHFLALERGRTGERYILGGEDVMLQQMLRDIARLCGRRPPTLQLPRWPLYPLAYGAEAAARLTGKEPFLTVDGLNMSRYRMFFTSDKARKELGYQPRPYQEGLRDALAWFRAHGYLGRG</sequence>
<protein>
    <submittedName>
        <fullName evidence="2">Putative NAD-dependent epimerase/dehydratase</fullName>
    </submittedName>
</protein>
<dbReference type="NCBIfam" id="TIGR03466">
    <property type="entry name" value="HpnA"/>
    <property type="match status" value="1"/>
</dbReference>
<reference evidence="2 3" key="1">
    <citation type="submission" date="2018-01" db="EMBL/GenBank/DDBJ databases">
        <authorList>
            <person name="Clerissi C."/>
        </authorList>
    </citation>
    <scope>NUCLEOTIDE SEQUENCE [LARGE SCALE GENOMIC DNA]</scope>
    <source>
        <strain evidence="2">Cupriavidus taiwanensis STM 6021</strain>
    </source>
</reference>